<protein>
    <submittedName>
        <fullName evidence="3">Uncharacterized protein LOC121399440 isoform X1</fullName>
    </submittedName>
</protein>
<dbReference type="Proteomes" id="UP000186698">
    <property type="component" value="Chromosome 1S"/>
</dbReference>
<keyword evidence="2" id="KW-1185">Reference proteome</keyword>
<evidence type="ECO:0000256" key="1">
    <source>
        <dbReference type="SAM" id="MobiDB-lite"/>
    </source>
</evidence>
<sequence>MRPGGRSFGRKDDDYDEDIDGDVDVDLDDGIYEEDGDFGYEGVQNRCSWQYARRPRWAERRYSGNNCGQSFFFRNKEEEDSWRQWRKERRQEQLGSGRQQDQPSTSAAVLTVQKEGRSSSTSTAVHPVQEEGRTSSGMVGALAGGATTCNILILGHSFIFWAMKHAGVAGQQMGLPEEHMKIVWLGKRGMRWEQLRGMSLGAAKRNPIDLLIIHAGGNDLTSHRTPALIENMKADLTDILSNGRIRCMAWSDMIPRSNWRGASSPKGIEKVRKKVNRAMHKFMCSSGGGA</sequence>
<gene>
    <name evidence="3" type="primary">LOC121399440</name>
</gene>
<dbReference type="Gene3D" id="3.40.50.1110">
    <property type="entry name" value="SGNH hydrolase"/>
    <property type="match status" value="1"/>
</dbReference>
<feature type="compositionally biased region" description="Acidic residues" evidence="1">
    <location>
        <begin position="14"/>
        <end position="26"/>
    </location>
</feature>
<name>A0A8J1M309_XENLA</name>
<evidence type="ECO:0000313" key="2">
    <source>
        <dbReference type="Proteomes" id="UP000186698"/>
    </source>
</evidence>
<proteinExistence type="predicted"/>
<dbReference type="KEGG" id="xla:121399440"/>
<reference evidence="3" key="1">
    <citation type="submission" date="2025-08" db="UniProtKB">
        <authorList>
            <consortium name="RefSeq"/>
        </authorList>
    </citation>
    <scope>IDENTIFICATION</scope>
    <source>
        <strain evidence="3">J_2021</strain>
        <tissue evidence="3">Erythrocytes</tissue>
    </source>
</reference>
<feature type="region of interest" description="Disordered" evidence="1">
    <location>
        <begin position="86"/>
        <end position="136"/>
    </location>
</feature>
<accession>A0A8J1M309</accession>
<organism evidence="2 3">
    <name type="scientific">Xenopus laevis</name>
    <name type="common">African clawed frog</name>
    <dbReference type="NCBI Taxonomy" id="8355"/>
    <lineage>
        <taxon>Eukaryota</taxon>
        <taxon>Metazoa</taxon>
        <taxon>Chordata</taxon>
        <taxon>Craniata</taxon>
        <taxon>Vertebrata</taxon>
        <taxon>Euteleostomi</taxon>
        <taxon>Amphibia</taxon>
        <taxon>Batrachia</taxon>
        <taxon>Anura</taxon>
        <taxon>Pipoidea</taxon>
        <taxon>Pipidae</taxon>
        <taxon>Xenopodinae</taxon>
        <taxon>Xenopus</taxon>
        <taxon>Xenopus</taxon>
    </lineage>
</organism>
<dbReference type="SUPFAM" id="SSF52266">
    <property type="entry name" value="SGNH hydrolase"/>
    <property type="match status" value="1"/>
</dbReference>
<dbReference type="RefSeq" id="XP_041436083.1">
    <property type="nucleotide sequence ID" value="XM_041580149.1"/>
</dbReference>
<feature type="compositionally biased region" description="Polar residues" evidence="1">
    <location>
        <begin position="94"/>
        <end position="108"/>
    </location>
</feature>
<dbReference type="InterPro" id="IPR036514">
    <property type="entry name" value="SGNH_hydro_sf"/>
</dbReference>
<dbReference type="AlphaFoldDB" id="A0A8J1M309"/>
<dbReference type="GeneID" id="121399440"/>
<evidence type="ECO:0000313" key="3">
    <source>
        <dbReference type="RefSeq" id="XP_041436083.1"/>
    </source>
</evidence>
<feature type="region of interest" description="Disordered" evidence="1">
    <location>
        <begin position="1"/>
        <end position="26"/>
    </location>
</feature>